<name>A0A3N0I425_9FIRM</name>
<evidence type="ECO:0000259" key="1">
    <source>
        <dbReference type="PROSITE" id="PS50835"/>
    </source>
</evidence>
<organism evidence="2 3">
    <name type="scientific">Absicoccus porci</name>
    <dbReference type="NCBI Taxonomy" id="2486576"/>
    <lineage>
        <taxon>Bacteria</taxon>
        <taxon>Bacillati</taxon>
        <taxon>Bacillota</taxon>
        <taxon>Erysipelotrichia</taxon>
        <taxon>Erysipelotrichales</taxon>
        <taxon>Erysipelotrichaceae</taxon>
        <taxon>Absicoccus</taxon>
    </lineage>
</organism>
<dbReference type="RefSeq" id="WP_128519818.1">
    <property type="nucleotide sequence ID" value="NZ_RJQC01000001.1"/>
</dbReference>
<dbReference type="InterPro" id="IPR010572">
    <property type="entry name" value="Tail_dom"/>
</dbReference>
<dbReference type="Pfam" id="PF06605">
    <property type="entry name" value="Prophage_tail"/>
    <property type="match status" value="1"/>
</dbReference>
<dbReference type="NCBIfam" id="TIGR01665">
    <property type="entry name" value="put_anti_recept"/>
    <property type="match status" value="1"/>
</dbReference>
<sequence length="485" mass="53955">MSIFRIYVDGQLFYHPQLSQLAITEAKMTEDAENIDSLTLSAPFNHPYLDSIHPMASTIVCKKDDNTVFEGRALNDGSDFYNTHTWTCESALAYLKDSQQPPFSYKGTLEGLLEYFLSVHNKAVEEKKRFKLGNITVTDNNDYISYSNSEYSCTLDAIKSKLINTHGGYLMVRYTDSGKILDYLAEFNVHSIQTVEYGKNLMDVKITRDHTERITALIPLGAKKKTTDEEGNEVESDERIDITSVNGGQNYIYDDAAVKEIGWIWTTEVWENVTLPGNLLRKANARLAELIAGITSMELTIVDESDTGADIGSIHARQFVDCLSLPHGIDGRYACMSKTVDYLNPSGNTITIGASGIKLTTISAKQNENLTAIEDELLGQTATIEGISGKVDGIAASKMYRTELIVDGVSIFKDKDQNSRLSCKVYSWDKDITATLPDTAFVWHRKSGNEESDAQWDSTHTGMKSIIVTTEDVQDNASFYCEVSV</sequence>
<dbReference type="OrthoDB" id="1654153at2"/>
<keyword evidence="3" id="KW-1185">Reference proteome</keyword>
<dbReference type="InterPro" id="IPR007110">
    <property type="entry name" value="Ig-like_dom"/>
</dbReference>
<evidence type="ECO:0000313" key="3">
    <source>
        <dbReference type="Proteomes" id="UP000276568"/>
    </source>
</evidence>
<proteinExistence type="predicted"/>
<feature type="domain" description="Ig-like" evidence="1">
    <location>
        <begin position="407"/>
        <end position="485"/>
    </location>
</feature>
<dbReference type="AlphaFoldDB" id="A0A3N0I425"/>
<dbReference type="Proteomes" id="UP000276568">
    <property type="component" value="Unassembled WGS sequence"/>
</dbReference>
<dbReference type="PROSITE" id="PS50835">
    <property type="entry name" value="IG_LIKE"/>
    <property type="match status" value="1"/>
</dbReference>
<reference evidence="2 3" key="1">
    <citation type="submission" date="2018-11" db="EMBL/GenBank/DDBJ databases">
        <title>Clostridium sp. nov., a member of the family Erysipelotrichaceae isolated from pig faeces.</title>
        <authorList>
            <person name="Chang Y.-H."/>
        </authorList>
    </citation>
    <scope>NUCLEOTIDE SEQUENCE [LARGE SCALE GENOMIC DNA]</scope>
    <source>
        <strain evidence="2 3">YH-panp20</strain>
    </source>
</reference>
<dbReference type="InterPro" id="IPR007119">
    <property type="entry name" value="Phage_tail_spike_N"/>
</dbReference>
<accession>A0A3N0I425</accession>
<protein>
    <recommendedName>
        <fullName evidence="1">Ig-like domain-containing protein</fullName>
    </recommendedName>
</protein>
<comment type="caution">
    <text evidence="2">The sequence shown here is derived from an EMBL/GenBank/DDBJ whole genome shotgun (WGS) entry which is preliminary data.</text>
</comment>
<evidence type="ECO:0000313" key="2">
    <source>
        <dbReference type="EMBL" id="RNM31657.1"/>
    </source>
</evidence>
<gene>
    <name evidence="2" type="ORF">EDX97_03635</name>
</gene>
<dbReference type="EMBL" id="RJQC01000001">
    <property type="protein sequence ID" value="RNM31657.1"/>
    <property type="molecule type" value="Genomic_DNA"/>
</dbReference>